<dbReference type="Pfam" id="PF20684">
    <property type="entry name" value="Fung_rhodopsin"/>
    <property type="match status" value="1"/>
</dbReference>
<organism evidence="8 9">
    <name type="scientific">Macrophomina phaseolina</name>
    <dbReference type="NCBI Taxonomy" id="35725"/>
    <lineage>
        <taxon>Eukaryota</taxon>
        <taxon>Fungi</taxon>
        <taxon>Dikarya</taxon>
        <taxon>Ascomycota</taxon>
        <taxon>Pezizomycotina</taxon>
        <taxon>Dothideomycetes</taxon>
        <taxon>Dothideomycetes incertae sedis</taxon>
        <taxon>Botryosphaeriales</taxon>
        <taxon>Botryosphaeriaceae</taxon>
        <taxon>Macrophomina</taxon>
    </lineage>
</organism>
<keyword evidence="3 6" id="KW-1133">Transmembrane helix</keyword>
<accession>A0ABQ8FRG1</accession>
<evidence type="ECO:0000313" key="9">
    <source>
        <dbReference type="Proteomes" id="UP000774617"/>
    </source>
</evidence>
<dbReference type="InterPro" id="IPR052337">
    <property type="entry name" value="SAT4-like"/>
</dbReference>
<keyword evidence="9" id="KW-1185">Reference proteome</keyword>
<evidence type="ECO:0000256" key="3">
    <source>
        <dbReference type="ARBA" id="ARBA00022989"/>
    </source>
</evidence>
<keyword evidence="2 6" id="KW-0812">Transmembrane</keyword>
<feature type="transmembrane region" description="Helical" evidence="6">
    <location>
        <begin position="129"/>
        <end position="151"/>
    </location>
</feature>
<feature type="transmembrane region" description="Helical" evidence="6">
    <location>
        <begin position="95"/>
        <end position="117"/>
    </location>
</feature>
<evidence type="ECO:0000256" key="1">
    <source>
        <dbReference type="ARBA" id="ARBA00004141"/>
    </source>
</evidence>
<dbReference type="Proteomes" id="UP000774617">
    <property type="component" value="Unassembled WGS sequence"/>
</dbReference>
<protein>
    <recommendedName>
        <fullName evidence="7">Rhodopsin domain-containing protein</fullName>
    </recommendedName>
</protein>
<evidence type="ECO:0000256" key="2">
    <source>
        <dbReference type="ARBA" id="ARBA00022692"/>
    </source>
</evidence>
<sequence>MAEIVAPGPDTTIAPKYTIACGVLVGVAFPVYLIRMYSRIRPGLNTGWDDYTITLAEAMSITSYAILVVACNHGLGRHNFYVSLEDTKDIMKLSFGNSFLWIWTTNLVRISISLMLLRIRQDSKGWKRALWTMIVFQLLCMFGATTVQFAACRPSRAMWDVVPNAKCMPDIAFIVYGYTYSTMTILSDFILSLMPLPLICELHRPLTEKILVCFLMGAGLLASTVSIVRLVIAMQSLSVEDVFPRLLYVSLWCKVEEAVGILAACLPPAKAPVDRFIHNLGLLRSPDPTAASPSSFLKGMVNRSHILKQIKDITLVTIDIKDDSSKAMPRAT</sequence>
<comment type="caution">
    <text evidence="8">The sequence shown here is derived from an EMBL/GenBank/DDBJ whole genome shotgun (WGS) entry which is preliminary data.</text>
</comment>
<comment type="similarity">
    <text evidence="5">Belongs to the SAT4 family.</text>
</comment>
<dbReference type="PANTHER" id="PTHR33048">
    <property type="entry name" value="PTH11-LIKE INTEGRAL MEMBRANE PROTEIN (AFU_ORTHOLOGUE AFUA_5G11245)"/>
    <property type="match status" value="1"/>
</dbReference>
<reference evidence="8 9" key="1">
    <citation type="journal article" date="2021" name="Nat. Commun.">
        <title>Genetic determinants of endophytism in the Arabidopsis root mycobiome.</title>
        <authorList>
            <person name="Mesny F."/>
            <person name="Miyauchi S."/>
            <person name="Thiergart T."/>
            <person name="Pickel B."/>
            <person name="Atanasova L."/>
            <person name="Karlsson M."/>
            <person name="Huettel B."/>
            <person name="Barry K.W."/>
            <person name="Haridas S."/>
            <person name="Chen C."/>
            <person name="Bauer D."/>
            <person name="Andreopoulos W."/>
            <person name="Pangilinan J."/>
            <person name="LaButti K."/>
            <person name="Riley R."/>
            <person name="Lipzen A."/>
            <person name="Clum A."/>
            <person name="Drula E."/>
            <person name="Henrissat B."/>
            <person name="Kohler A."/>
            <person name="Grigoriev I.V."/>
            <person name="Martin F.M."/>
            <person name="Hacquard S."/>
        </authorList>
    </citation>
    <scope>NUCLEOTIDE SEQUENCE [LARGE SCALE GENOMIC DNA]</scope>
    <source>
        <strain evidence="8 9">MPI-SDFR-AT-0080</strain>
    </source>
</reference>
<feature type="transmembrane region" description="Helical" evidence="6">
    <location>
        <begin position="17"/>
        <end position="34"/>
    </location>
</feature>
<dbReference type="PANTHER" id="PTHR33048:SF129">
    <property type="entry name" value="INTEGRAL MEMBRANE PROTEIN-RELATED"/>
    <property type="match status" value="1"/>
</dbReference>
<feature type="domain" description="Rhodopsin" evidence="7">
    <location>
        <begin position="34"/>
        <end position="274"/>
    </location>
</feature>
<keyword evidence="4 6" id="KW-0472">Membrane</keyword>
<feature type="transmembrane region" description="Helical" evidence="6">
    <location>
        <begin position="171"/>
        <end position="198"/>
    </location>
</feature>
<evidence type="ECO:0000259" key="7">
    <source>
        <dbReference type="Pfam" id="PF20684"/>
    </source>
</evidence>
<dbReference type="InterPro" id="IPR049326">
    <property type="entry name" value="Rhodopsin_dom_fungi"/>
</dbReference>
<feature type="transmembrane region" description="Helical" evidence="6">
    <location>
        <begin position="210"/>
        <end position="232"/>
    </location>
</feature>
<gene>
    <name evidence="8" type="ORF">B0J12DRAFT_635951</name>
</gene>
<evidence type="ECO:0000256" key="4">
    <source>
        <dbReference type="ARBA" id="ARBA00023136"/>
    </source>
</evidence>
<feature type="transmembrane region" description="Helical" evidence="6">
    <location>
        <begin position="55"/>
        <end position="75"/>
    </location>
</feature>
<evidence type="ECO:0000256" key="6">
    <source>
        <dbReference type="SAM" id="Phobius"/>
    </source>
</evidence>
<comment type="subcellular location">
    <subcellularLocation>
        <location evidence="1">Membrane</location>
        <topology evidence="1">Multi-pass membrane protein</topology>
    </subcellularLocation>
</comment>
<name>A0ABQ8FRG1_9PEZI</name>
<evidence type="ECO:0000313" key="8">
    <source>
        <dbReference type="EMBL" id="KAH7014074.1"/>
    </source>
</evidence>
<dbReference type="EMBL" id="JAGTJR010000081">
    <property type="protein sequence ID" value="KAH7014074.1"/>
    <property type="molecule type" value="Genomic_DNA"/>
</dbReference>
<evidence type="ECO:0000256" key="5">
    <source>
        <dbReference type="ARBA" id="ARBA00038359"/>
    </source>
</evidence>
<proteinExistence type="inferred from homology"/>